<protein>
    <recommendedName>
        <fullName evidence="6">Replication protein A OB domain-containing protein</fullName>
    </recommendedName>
</protein>
<dbReference type="EMBL" id="JH159159">
    <property type="protein sequence ID" value="EGZ09911.1"/>
    <property type="molecule type" value="Genomic_DNA"/>
</dbReference>
<sequence length="441" mass="48421">MSRHPIRDLSPVLGVQWEVVARIAFLSPVRQWSNANGRGHNLATILRGDGVFLFAGGRIRKAARGFGKPNHTYEIGLSSSASVTPVEDDDSIEHVDYAFTTISDLAHADAHAQVDILAMIMDVGVLDKVVDRKDGVQVKRELKLTDSSNVEIVCTLWNKFAEVDYTAALHQPYAFRQVMVNEFRGRSLSTLSYTMVVPNPNLPDVITLQEWFDDTRGEFSVPISLVDCKFTSLKDVTSQPNGTSVSVIVRVDKPDDVTAKDGRILRKRKVALQDMSDTEVECTLWQAEVDKVSSEQLERVLSLENSKVVIYGDCRVATSVKTLVLVDSAIPACFELVRWYTTPPNISADDDDKGNKSTMTADEKKQSTSPQQLQVATGAALEHSLRGSIGNVEPATLRSHSPQATPSPIAADDPGTPSKKPKKRERGSLKVGKSKRPKVSP</sequence>
<dbReference type="Proteomes" id="UP000002640">
    <property type="component" value="Unassembled WGS sequence"/>
</dbReference>
<feature type="domain" description="Replication protein A OB" evidence="6">
    <location>
        <begin position="245"/>
        <end position="319"/>
    </location>
</feature>
<keyword evidence="8" id="KW-1185">Reference proteome</keyword>
<dbReference type="InterPro" id="IPR031657">
    <property type="entry name" value="REPA_OB_2"/>
</dbReference>
<dbReference type="CDD" id="cd04475">
    <property type="entry name" value="RPA1_DBD_B"/>
    <property type="match status" value="1"/>
</dbReference>
<gene>
    <name evidence="7" type="ORF">PHYSODRAFT_305275</name>
</gene>
<evidence type="ECO:0000259" key="6">
    <source>
        <dbReference type="Pfam" id="PF16900"/>
    </source>
</evidence>
<dbReference type="Gene3D" id="2.40.50.140">
    <property type="entry name" value="Nucleic acid-binding proteins"/>
    <property type="match status" value="2"/>
</dbReference>
<dbReference type="GO" id="GO:0005634">
    <property type="term" value="C:nucleus"/>
    <property type="evidence" value="ECO:0007669"/>
    <property type="project" value="UniProtKB-SubCell"/>
</dbReference>
<dbReference type="SUPFAM" id="SSF50249">
    <property type="entry name" value="Nucleic acid-binding proteins"/>
    <property type="match status" value="3"/>
</dbReference>
<dbReference type="OMA" id="NENAEHF"/>
<evidence type="ECO:0000256" key="2">
    <source>
        <dbReference type="ARBA" id="ARBA00022705"/>
    </source>
</evidence>
<accession>G5A2M1</accession>
<dbReference type="GO" id="GO:0003677">
    <property type="term" value="F:DNA binding"/>
    <property type="evidence" value="ECO:0007669"/>
    <property type="project" value="UniProtKB-KW"/>
</dbReference>
<evidence type="ECO:0000313" key="7">
    <source>
        <dbReference type="EMBL" id="EGZ09911.1"/>
    </source>
</evidence>
<evidence type="ECO:0000313" key="8">
    <source>
        <dbReference type="Proteomes" id="UP000002640"/>
    </source>
</evidence>
<dbReference type="SMR" id="G5A2M1"/>
<feature type="compositionally biased region" description="Basic residues" evidence="5">
    <location>
        <begin position="432"/>
        <end position="441"/>
    </location>
</feature>
<dbReference type="STRING" id="1094619.G5A2M1"/>
<proteinExistence type="predicted"/>
<dbReference type="FunFam" id="2.40.50.140:FF:000064">
    <property type="entry name" value="Replication protein A subunit"/>
    <property type="match status" value="1"/>
</dbReference>
<dbReference type="KEGG" id="psoj:PHYSODRAFT_305275"/>
<dbReference type="Pfam" id="PF16900">
    <property type="entry name" value="REPA_OB_2"/>
    <property type="match status" value="2"/>
</dbReference>
<keyword evidence="4" id="KW-0539">Nucleus</keyword>
<evidence type="ECO:0000256" key="3">
    <source>
        <dbReference type="ARBA" id="ARBA00023125"/>
    </source>
</evidence>
<name>G5A2M1_PHYSP</name>
<dbReference type="InParanoid" id="G5A2M1"/>
<feature type="domain" description="Replication protein A OB" evidence="6">
    <location>
        <begin position="102"/>
        <end position="197"/>
    </location>
</feature>
<comment type="subcellular location">
    <subcellularLocation>
        <location evidence="1">Nucleus</location>
    </subcellularLocation>
</comment>
<evidence type="ECO:0000256" key="1">
    <source>
        <dbReference type="ARBA" id="ARBA00004123"/>
    </source>
</evidence>
<keyword evidence="3" id="KW-0238">DNA-binding</keyword>
<evidence type="ECO:0000256" key="4">
    <source>
        <dbReference type="ARBA" id="ARBA00023242"/>
    </source>
</evidence>
<dbReference type="GeneID" id="20642537"/>
<dbReference type="GO" id="GO:0006260">
    <property type="term" value="P:DNA replication"/>
    <property type="evidence" value="ECO:0007669"/>
    <property type="project" value="UniProtKB-KW"/>
</dbReference>
<organism evidence="7 8">
    <name type="scientific">Phytophthora sojae (strain P6497)</name>
    <name type="common">Soybean stem and root rot agent</name>
    <name type="synonym">Phytophthora megasperma f. sp. glycines</name>
    <dbReference type="NCBI Taxonomy" id="1094619"/>
    <lineage>
        <taxon>Eukaryota</taxon>
        <taxon>Sar</taxon>
        <taxon>Stramenopiles</taxon>
        <taxon>Oomycota</taxon>
        <taxon>Peronosporomycetes</taxon>
        <taxon>Peronosporales</taxon>
        <taxon>Peronosporaceae</taxon>
        <taxon>Phytophthora</taxon>
    </lineage>
</organism>
<keyword evidence="2" id="KW-0235">DNA replication</keyword>
<dbReference type="InterPro" id="IPR012340">
    <property type="entry name" value="NA-bd_OB-fold"/>
</dbReference>
<feature type="region of interest" description="Disordered" evidence="5">
    <location>
        <begin position="344"/>
        <end position="441"/>
    </location>
</feature>
<reference evidence="7 8" key="1">
    <citation type="journal article" date="2006" name="Science">
        <title>Phytophthora genome sequences uncover evolutionary origins and mechanisms of pathogenesis.</title>
        <authorList>
            <person name="Tyler B.M."/>
            <person name="Tripathy S."/>
            <person name="Zhang X."/>
            <person name="Dehal P."/>
            <person name="Jiang R.H."/>
            <person name="Aerts A."/>
            <person name="Arredondo F.D."/>
            <person name="Baxter L."/>
            <person name="Bensasson D."/>
            <person name="Beynon J.L."/>
            <person name="Chapman J."/>
            <person name="Damasceno C.M."/>
            <person name="Dorrance A.E."/>
            <person name="Dou D."/>
            <person name="Dickerman A.W."/>
            <person name="Dubchak I.L."/>
            <person name="Garbelotto M."/>
            <person name="Gijzen M."/>
            <person name="Gordon S.G."/>
            <person name="Govers F."/>
            <person name="Grunwald N.J."/>
            <person name="Huang W."/>
            <person name="Ivors K.L."/>
            <person name="Jones R.W."/>
            <person name="Kamoun S."/>
            <person name="Krampis K."/>
            <person name="Lamour K.H."/>
            <person name="Lee M.K."/>
            <person name="McDonald W.H."/>
            <person name="Medina M."/>
            <person name="Meijer H.J."/>
            <person name="Nordberg E.K."/>
            <person name="Maclean D.J."/>
            <person name="Ospina-Giraldo M.D."/>
            <person name="Morris P.F."/>
            <person name="Phuntumart V."/>
            <person name="Putnam N.H."/>
            <person name="Rash S."/>
            <person name="Rose J.K."/>
            <person name="Sakihama Y."/>
            <person name="Salamov A.A."/>
            <person name="Savidor A."/>
            <person name="Scheuring C.F."/>
            <person name="Smith B.M."/>
            <person name="Sobral B.W."/>
            <person name="Terry A."/>
            <person name="Torto-Alalibo T.A."/>
            <person name="Win J."/>
            <person name="Xu Z."/>
            <person name="Zhang H."/>
            <person name="Grigoriev I.V."/>
            <person name="Rokhsar D.S."/>
            <person name="Boore J.L."/>
        </authorList>
    </citation>
    <scope>NUCLEOTIDE SEQUENCE [LARGE SCALE GENOMIC DNA]</scope>
    <source>
        <strain evidence="7 8">P6497</strain>
    </source>
</reference>
<dbReference type="AlphaFoldDB" id="G5A2M1"/>
<dbReference type="RefSeq" id="XP_009534772.1">
    <property type="nucleotide sequence ID" value="XM_009536477.1"/>
</dbReference>
<evidence type="ECO:0000256" key="5">
    <source>
        <dbReference type="SAM" id="MobiDB-lite"/>
    </source>
</evidence>